<dbReference type="Proteomes" id="UP000019374">
    <property type="component" value="Unassembled WGS sequence"/>
</dbReference>
<organism evidence="2 3">
    <name type="scientific">Ophiocordyceps sinensis (strain Co18 / CGMCC 3.14243)</name>
    <name type="common">Yarsagumba caterpillar fungus</name>
    <name type="synonym">Hirsutella sinensis</name>
    <dbReference type="NCBI Taxonomy" id="911162"/>
    <lineage>
        <taxon>Eukaryota</taxon>
        <taxon>Fungi</taxon>
        <taxon>Dikarya</taxon>
        <taxon>Ascomycota</taxon>
        <taxon>Pezizomycotina</taxon>
        <taxon>Sordariomycetes</taxon>
        <taxon>Hypocreomycetidae</taxon>
        <taxon>Hypocreales</taxon>
        <taxon>Ophiocordycipitaceae</taxon>
        <taxon>Ophiocordyceps</taxon>
    </lineage>
</organism>
<dbReference type="HOGENOM" id="CLU_3050930_0_0_1"/>
<feature type="region of interest" description="Disordered" evidence="1">
    <location>
        <begin position="1"/>
        <end position="40"/>
    </location>
</feature>
<evidence type="ECO:0000313" key="2">
    <source>
        <dbReference type="EMBL" id="EQK99602.1"/>
    </source>
</evidence>
<gene>
    <name evidence="2" type="ORF">OCS_04680</name>
</gene>
<sequence>MSQPYGQPQGGYYPQGGAGYPPPDHGYPPPGQGYPPPQQVRRALWSCPLRCSTP</sequence>
<name>T5ACN7_OPHSC</name>
<reference evidence="2 3" key="1">
    <citation type="journal article" date="2013" name="Chin. Sci. Bull.">
        <title>Genome survey uncovers the secrets of sex and lifestyle in caterpillar fungus.</title>
        <authorList>
            <person name="Hu X."/>
            <person name="Zhang Y."/>
            <person name="Xiao G."/>
            <person name="Zheng P."/>
            <person name="Xia Y."/>
            <person name="Zhang X."/>
            <person name="St Leger R.J."/>
            <person name="Liu X."/>
            <person name="Wang C."/>
        </authorList>
    </citation>
    <scope>NUCLEOTIDE SEQUENCE [LARGE SCALE GENOMIC DNA]</scope>
    <source>
        <strain evidence="3">Co18 / CGMCC 3.14243</strain>
        <tissue evidence="2">Fruit-body</tissue>
    </source>
</reference>
<protein>
    <submittedName>
        <fullName evidence="2">Uncharacterized protein</fullName>
    </submittedName>
</protein>
<feature type="compositionally biased region" description="Low complexity" evidence="1">
    <location>
        <begin position="1"/>
        <end position="12"/>
    </location>
</feature>
<accession>T5ACN7</accession>
<feature type="compositionally biased region" description="Pro residues" evidence="1">
    <location>
        <begin position="20"/>
        <end position="38"/>
    </location>
</feature>
<dbReference type="AlphaFoldDB" id="T5ACN7"/>
<evidence type="ECO:0000313" key="3">
    <source>
        <dbReference type="Proteomes" id="UP000019374"/>
    </source>
</evidence>
<dbReference type="EMBL" id="KE653254">
    <property type="protein sequence ID" value="EQK99602.1"/>
    <property type="molecule type" value="Genomic_DNA"/>
</dbReference>
<proteinExistence type="predicted"/>
<evidence type="ECO:0000256" key="1">
    <source>
        <dbReference type="SAM" id="MobiDB-lite"/>
    </source>
</evidence>